<dbReference type="AlphaFoldDB" id="A0A1Y2I8F7"/>
<feature type="region of interest" description="Disordered" evidence="1">
    <location>
        <begin position="400"/>
        <end position="424"/>
    </location>
</feature>
<evidence type="ECO:0000313" key="3">
    <source>
        <dbReference type="EMBL" id="OSC97399.1"/>
    </source>
</evidence>
<keyword evidence="2" id="KW-1133">Transmembrane helix</keyword>
<proteinExistence type="predicted"/>
<evidence type="ECO:0008006" key="5">
    <source>
        <dbReference type="Google" id="ProtNLM"/>
    </source>
</evidence>
<dbReference type="Gene3D" id="2.60.120.260">
    <property type="entry name" value="Galactose-binding domain-like"/>
    <property type="match status" value="2"/>
</dbReference>
<keyword evidence="2" id="KW-0812">Transmembrane</keyword>
<dbReference type="CDD" id="cd12087">
    <property type="entry name" value="TM_EGFR-like"/>
    <property type="match status" value="1"/>
</dbReference>
<dbReference type="EMBL" id="KZ084152">
    <property type="protein sequence ID" value="OSC97399.1"/>
    <property type="molecule type" value="Genomic_DNA"/>
</dbReference>
<evidence type="ECO:0000256" key="2">
    <source>
        <dbReference type="SAM" id="Phobius"/>
    </source>
</evidence>
<dbReference type="STRING" id="1353009.A0A1Y2I8F7"/>
<evidence type="ECO:0000256" key="1">
    <source>
        <dbReference type="SAM" id="MobiDB-lite"/>
    </source>
</evidence>
<feature type="region of interest" description="Disordered" evidence="1">
    <location>
        <begin position="289"/>
        <end position="312"/>
    </location>
</feature>
<keyword evidence="4" id="KW-1185">Reference proteome</keyword>
<evidence type="ECO:0000313" key="4">
    <source>
        <dbReference type="Proteomes" id="UP000193067"/>
    </source>
</evidence>
<dbReference type="Proteomes" id="UP000193067">
    <property type="component" value="Unassembled WGS sequence"/>
</dbReference>
<accession>A0A1Y2I8F7</accession>
<feature type="compositionally biased region" description="Polar residues" evidence="1">
    <location>
        <begin position="289"/>
        <end position="305"/>
    </location>
</feature>
<feature type="transmembrane region" description="Helical" evidence="2">
    <location>
        <begin position="319"/>
        <end position="344"/>
    </location>
</feature>
<keyword evidence="2" id="KW-0472">Membrane</keyword>
<feature type="compositionally biased region" description="Polar residues" evidence="1">
    <location>
        <begin position="400"/>
        <end position="414"/>
    </location>
</feature>
<organism evidence="3 4">
    <name type="scientific">Trametes coccinea (strain BRFM310)</name>
    <name type="common">Pycnoporus coccineus</name>
    <dbReference type="NCBI Taxonomy" id="1353009"/>
    <lineage>
        <taxon>Eukaryota</taxon>
        <taxon>Fungi</taxon>
        <taxon>Dikarya</taxon>
        <taxon>Basidiomycota</taxon>
        <taxon>Agaricomycotina</taxon>
        <taxon>Agaricomycetes</taxon>
        <taxon>Polyporales</taxon>
        <taxon>Polyporaceae</taxon>
        <taxon>Trametes</taxon>
    </lineage>
</organism>
<dbReference type="OrthoDB" id="2576334at2759"/>
<name>A0A1Y2I8F7_TRAC3</name>
<reference evidence="3 4" key="1">
    <citation type="journal article" date="2015" name="Biotechnol. Biofuels">
        <title>Enhanced degradation of softwood versus hardwood by the white-rot fungus Pycnoporus coccineus.</title>
        <authorList>
            <person name="Couturier M."/>
            <person name="Navarro D."/>
            <person name="Chevret D."/>
            <person name="Henrissat B."/>
            <person name="Piumi F."/>
            <person name="Ruiz-Duenas F.J."/>
            <person name="Martinez A.T."/>
            <person name="Grigoriev I.V."/>
            <person name="Riley R."/>
            <person name="Lipzen A."/>
            <person name="Berrin J.G."/>
            <person name="Master E.R."/>
            <person name="Rosso M.N."/>
        </authorList>
    </citation>
    <scope>NUCLEOTIDE SEQUENCE [LARGE SCALE GENOMIC DNA]</scope>
    <source>
        <strain evidence="3 4">BRFM310</strain>
    </source>
</reference>
<sequence>MYTATIDDASSIINWHPQGDGGIGDWTANGWQPFYSGTPTGFTTQGGESASGSSMHITAFPNAAFDFQFFGTSISLIGIANCSYAVSIDGNTTRSFDAQPGLSTTLFSQDGLSESLHNISLVANASHAYQFAFQRADVSRTVANGAHVPSPQVYQATNMSIVQYIGNWTATHHPEVPIPNAQHPAPYMEVQDAPASFAFSFQGIGVAINGTRDWGSYTYNVSLDNQAPVTYNASTMWFIGDALLYYMDGLDPNATHTVNVEPKVGDGLKFWLNTITVFTDDASEAGGLVSTSSAGTQPTSSTATSDLPPASQKRSQTHVGAIVGGVIGALAFIALVAGLLWYFVRKRQATKIRVFERDQPSPFTVPSMRQTQTRMRSYHSAQGDRKVLVPLDVPTPLCTLASSSVPSEAGQSTPARPVEPNPDTNVTVDRIIHLLAERIAIAHPAQPPYVASPDAPPPEYGA</sequence>
<gene>
    <name evidence="3" type="ORF">PYCCODRAFT_1471905</name>
</gene>
<protein>
    <recommendedName>
        <fullName evidence="5">Transmembrane protein</fullName>
    </recommendedName>
</protein>